<dbReference type="InterPro" id="IPR036236">
    <property type="entry name" value="Znf_C2H2_sf"/>
</dbReference>
<organism evidence="8 9">
    <name type="scientific">Eptatretus burgeri</name>
    <name type="common">Inshore hagfish</name>
    <dbReference type="NCBI Taxonomy" id="7764"/>
    <lineage>
        <taxon>Eukaryota</taxon>
        <taxon>Metazoa</taxon>
        <taxon>Chordata</taxon>
        <taxon>Craniata</taxon>
        <taxon>Vertebrata</taxon>
        <taxon>Cyclostomata</taxon>
        <taxon>Myxini</taxon>
        <taxon>Myxiniformes</taxon>
        <taxon>Myxinidae</taxon>
        <taxon>Eptatretinae</taxon>
        <taxon>Eptatretus</taxon>
    </lineage>
</organism>
<reference evidence="8" key="1">
    <citation type="submission" date="2025-08" db="UniProtKB">
        <authorList>
            <consortium name="Ensembl"/>
        </authorList>
    </citation>
    <scope>IDENTIFICATION</scope>
</reference>
<dbReference type="Ensembl" id="ENSEBUT00000019862.1">
    <property type="protein sequence ID" value="ENSEBUP00000019286.1"/>
    <property type="gene ID" value="ENSEBUG00000011958.1"/>
</dbReference>
<dbReference type="GO" id="GO:0005634">
    <property type="term" value="C:nucleus"/>
    <property type="evidence" value="ECO:0007669"/>
    <property type="project" value="TreeGrafter"/>
</dbReference>
<dbReference type="InterPro" id="IPR046341">
    <property type="entry name" value="SET_dom_sf"/>
</dbReference>
<dbReference type="InterPro" id="IPR050688">
    <property type="entry name" value="Zinc_finger/UBP_domain"/>
</dbReference>
<dbReference type="PROSITE" id="PS50157">
    <property type="entry name" value="ZINC_FINGER_C2H2_2"/>
    <property type="match status" value="2"/>
</dbReference>
<dbReference type="PANTHER" id="PTHR24403">
    <property type="entry name" value="ZINC FINGER PROTEIN"/>
    <property type="match status" value="1"/>
</dbReference>
<dbReference type="Gene3D" id="2.170.270.10">
    <property type="entry name" value="SET domain"/>
    <property type="match status" value="1"/>
</dbReference>
<proteinExistence type="predicted"/>
<keyword evidence="4" id="KW-0862">Zinc</keyword>
<dbReference type="GO" id="GO:0045944">
    <property type="term" value="P:positive regulation of transcription by RNA polymerase II"/>
    <property type="evidence" value="ECO:0007669"/>
    <property type="project" value="TreeGrafter"/>
</dbReference>
<dbReference type="GO" id="GO:0008270">
    <property type="term" value="F:zinc ion binding"/>
    <property type="evidence" value="ECO:0007669"/>
    <property type="project" value="UniProtKB-KW"/>
</dbReference>
<dbReference type="PROSITE" id="PS00028">
    <property type="entry name" value="ZINC_FINGER_C2H2_1"/>
    <property type="match status" value="4"/>
</dbReference>
<keyword evidence="9" id="KW-1185">Reference proteome</keyword>
<feature type="domain" description="C2H2-type" evidence="7">
    <location>
        <begin position="271"/>
        <end position="298"/>
    </location>
</feature>
<reference evidence="8" key="2">
    <citation type="submission" date="2025-09" db="UniProtKB">
        <authorList>
            <consortium name="Ensembl"/>
        </authorList>
    </citation>
    <scope>IDENTIFICATION</scope>
</reference>
<evidence type="ECO:0000256" key="6">
    <source>
        <dbReference type="SAM" id="MobiDB-lite"/>
    </source>
</evidence>
<feature type="region of interest" description="Disordered" evidence="6">
    <location>
        <begin position="196"/>
        <end position="221"/>
    </location>
</feature>
<sequence>MCNKGSRRQEEEEEEEGVGEGRTKHWGTEIISPPCPQHGPLFPIPNRSPLPLAYATLPQVLYIDKQTGGVHARRRIEHRTRLGPYEAPLVTLGELVPDKLRLKVFLSLPSHVCPKQRCEWLDLSDENRSNWLMLHGMHIFVCTTRLVLPREELRVIIAEHFFLTMLADTAYTWPCYECPRRLPNWQELQKHLEGHDDVDRSRGRGRSRGRRKFRPGRRVGRPPKVLHTPLPCAVMLMLSRLLSNCFPVYRTLTFMMMYLRRQPGSSPVRLFPCSSCDKTFCRPDKLKLHQLRHSDRRDFLCSVCGKQFKVSAFLLGESARVEGAGFPVWLKPRPERANPWKPRPIKADSDVSFTKALPVNHLTKRHPDVPLHTVPELMLPILRPDRLYFCQHCPKVYKSTSKRKSHILKNHPGCALPASIRSLRPAEPGQPDPLLATHTALAGTVPALPVQCPACSRQYSSKAKMVQHLRKKHTGEGSIREIPLLLFFFQPADLLTQAMSELSKSLPGDIRLTGLSDCQRVAYIPVSAASSVHLQLVQLQQVGKYSPQLAMAASWVQSLKPGLQALSPDTSSNDTNPTKGHVLTQSASQVYNRAAGYDTLCVTLLSDNRFYPIMHLEGANCENSTTVQQEWSPCRSNKQFIGCH</sequence>
<dbReference type="Pfam" id="PF00096">
    <property type="entry name" value="zf-C2H2"/>
    <property type="match status" value="1"/>
</dbReference>
<accession>A0A8C4QQY3</accession>
<evidence type="ECO:0000256" key="1">
    <source>
        <dbReference type="ARBA" id="ARBA00022723"/>
    </source>
</evidence>
<keyword evidence="2" id="KW-0677">Repeat</keyword>
<evidence type="ECO:0000313" key="9">
    <source>
        <dbReference type="Proteomes" id="UP000694388"/>
    </source>
</evidence>
<keyword evidence="1" id="KW-0479">Metal-binding</keyword>
<name>A0A8C4QQY3_EPTBU</name>
<evidence type="ECO:0000256" key="3">
    <source>
        <dbReference type="ARBA" id="ARBA00022771"/>
    </source>
</evidence>
<feature type="compositionally biased region" description="Basic residues" evidence="6">
    <location>
        <begin position="203"/>
        <end position="221"/>
    </location>
</feature>
<evidence type="ECO:0000256" key="5">
    <source>
        <dbReference type="PROSITE-ProRule" id="PRU00042"/>
    </source>
</evidence>
<dbReference type="AlphaFoldDB" id="A0A8C4QQY3"/>
<dbReference type="GeneTree" id="ENSGT00940000171792"/>
<keyword evidence="3 5" id="KW-0863">Zinc-finger</keyword>
<protein>
    <recommendedName>
        <fullName evidence="7">C2H2-type domain-containing protein</fullName>
    </recommendedName>
</protein>
<dbReference type="SMART" id="SM00355">
    <property type="entry name" value="ZnF_C2H2"/>
    <property type="match status" value="4"/>
</dbReference>
<evidence type="ECO:0000313" key="8">
    <source>
        <dbReference type="Ensembl" id="ENSEBUP00000019286.1"/>
    </source>
</evidence>
<evidence type="ECO:0000259" key="7">
    <source>
        <dbReference type="PROSITE" id="PS50157"/>
    </source>
</evidence>
<evidence type="ECO:0000256" key="2">
    <source>
        <dbReference type="ARBA" id="ARBA00022737"/>
    </source>
</evidence>
<dbReference type="InterPro" id="IPR013087">
    <property type="entry name" value="Znf_C2H2_type"/>
</dbReference>
<evidence type="ECO:0000256" key="4">
    <source>
        <dbReference type="ARBA" id="ARBA00022833"/>
    </source>
</evidence>
<dbReference type="Gene3D" id="3.30.160.60">
    <property type="entry name" value="Classic Zinc Finger"/>
    <property type="match status" value="2"/>
</dbReference>
<dbReference type="SUPFAM" id="SSF57667">
    <property type="entry name" value="beta-beta-alpha zinc fingers"/>
    <property type="match status" value="1"/>
</dbReference>
<dbReference type="PANTHER" id="PTHR24403:SF48">
    <property type="entry name" value="PR DOMAIN ZINC FINGER PROTEIN 10"/>
    <property type="match status" value="1"/>
</dbReference>
<feature type="region of interest" description="Disordered" evidence="6">
    <location>
        <begin position="1"/>
        <end position="25"/>
    </location>
</feature>
<dbReference type="Proteomes" id="UP000694388">
    <property type="component" value="Unplaced"/>
</dbReference>
<feature type="domain" description="C2H2-type" evidence="7">
    <location>
        <begin position="450"/>
        <end position="478"/>
    </location>
</feature>